<dbReference type="AlphaFoldDB" id="I4C0B3"/>
<evidence type="ECO:0000313" key="1">
    <source>
        <dbReference type="EMBL" id="AFM23004.1"/>
    </source>
</evidence>
<reference evidence="2" key="1">
    <citation type="submission" date="2012-06" db="EMBL/GenBank/DDBJ databases">
        <title>Complete sequence of chromosome of Desulfomonile tiedjei DSM 6799.</title>
        <authorList>
            <person name="Lucas S."/>
            <person name="Copeland A."/>
            <person name="Lapidus A."/>
            <person name="Glavina del Rio T."/>
            <person name="Dalin E."/>
            <person name="Tice H."/>
            <person name="Bruce D."/>
            <person name="Goodwin L."/>
            <person name="Pitluck S."/>
            <person name="Peters L."/>
            <person name="Ovchinnikova G."/>
            <person name="Zeytun A."/>
            <person name="Lu M."/>
            <person name="Kyrpides N."/>
            <person name="Mavromatis K."/>
            <person name="Ivanova N."/>
            <person name="Brettin T."/>
            <person name="Detter J.C."/>
            <person name="Han C."/>
            <person name="Larimer F."/>
            <person name="Land M."/>
            <person name="Hauser L."/>
            <person name="Markowitz V."/>
            <person name="Cheng J.-F."/>
            <person name="Hugenholtz P."/>
            <person name="Woyke T."/>
            <person name="Wu D."/>
            <person name="Spring S."/>
            <person name="Schroeder M."/>
            <person name="Brambilla E."/>
            <person name="Klenk H.-P."/>
            <person name="Eisen J.A."/>
        </authorList>
    </citation>
    <scope>NUCLEOTIDE SEQUENCE [LARGE SCALE GENOMIC DNA]</scope>
    <source>
        <strain evidence="2">ATCC 49306 / DSM 6799 / DCB-1</strain>
    </source>
</reference>
<name>I4C0B3_DESTA</name>
<protein>
    <submittedName>
        <fullName evidence="1">Uncharacterized protein</fullName>
    </submittedName>
</protein>
<evidence type="ECO:0000313" key="2">
    <source>
        <dbReference type="Proteomes" id="UP000006055"/>
    </source>
</evidence>
<organism evidence="1 2">
    <name type="scientific">Desulfomonile tiedjei (strain ATCC 49306 / DSM 6799 / DCB-1)</name>
    <dbReference type="NCBI Taxonomy" id="706587"/>
    <lineage>
        <taxon>Bacteria</taxon>
        <taxon>Pseudomonadati</taxon>
        <taxon>Thermodesulfobacteriota</taxon>
        <taxon>Desulfomonilia</taxon>
        <taxon>Desulfomonilales</taxon>
        <taxon>Desulfomonilaceae</taxon>
        <taxon>Desulfomonile</taxon>
    </lineage>
</organism>
<proteinExistence type="predicted"/>
<accession>I4C0B3</accession>
<dbReference type="KEGG" id="dti:Desti_0259"/>
<sequence length="94" mass="10488">MAKYRVAQLTHEGENVILVPVDRSFGKRAQEHREQELAKLRAAAASTGLNGTVVIIWDSAGSVAAFGPDKWKNFAESLKWTSLRSKMNRDLECE</sequence>
<dbReference type="OrthoDB" id="6703746at2"/>
<dbReference type="RefSeq" id="WP_014808163.1">
    <property type="nucleotide sequence ID" value="NC_018025.1"/>
</dbReference>
<keyword evidence="2" id="KW-1185">Reference proteome</keyword>
<dbReference type="Proteomes" id="UP000006055">
    <property type="component" value="Chromosome"/>
</dbReference>
<gene>
    <name evidence="1" type="ordered locus">Desti_0259</name>
</gene>
<dbReference type="HOGENOM" id="CLU_2379734_0_0_7"/>
<dbReference type="EMBL" id="CP003360">
    <property type="protein sequence ID" value="AFM23004.1"/>
    <property type="molecule type" value="Genomic_DNA"/>
</dbReference>
<dbReference type="STRING" id="706587.Desti_0259"/>